<keyword evidence="5" id="KW-0547">Nucleotide-binding</keyword>
<dbReference type="SMART" id="SM00863">
    <property type="entry name" value="tRNA_SAD"/>
    <property type="match status" value="1"/>
</dbReference>
<keyword evidence="13" id="KW-1185">Reference proteome</keyword>
<keyword evidence="3" id="KW-0820">tRNA-binding</keyword>
<sequence>MFMSFQAVNLSINTRAICIGSGRFLRTLLIPLFQALGSTVIVMQTRGTKFTTTCTNDKGKYEVDTIDYDGQLNYHSSSTWGLESPKQDYNQTHKLFKIWPNSCKRLSRLFQVWKQNDLSIINTDNFPNNGDHIKMLVLELDGIKGDDAATFRTYLDTKVHFHNTVVDRITSHRPGDLLVPLTELLPTKAIVIEDLQRVLDADTLRKMPGVHLRTEKSEIAKDYLLKFSLGNAVNSAMVYLLALSRQRTANQFDKFPIIREYLNALFEKDLLPALIAGDVAEDEAREFYAEWLVRMKHPHFGLDSFWVAQNALVRLYVRLLNSVNINIANDENYRPSKFMAFAAAVALRFLTPWQADSKRNIPTIFVGQMDSIQDVAPIFSRTEKTWSYDTGLAANLSTGKYEFDDGENGRVCRLLWRASQQVIRASKSSSHDFPKSVRAESSSEVSSGVGVAVASILSSVEGFDLTNDAYASFAADVAALYQRLVSGKQTALETLDDVLRNHHTSEYLATKEEVATFVRQAVASVKIIDVHTHLFPPSHGKLMLWGINELLTYHYLVAEFLQTASVQVEELNSYSKEKQASLVWQHLFIDRSPVSEACRGVLTTLHLLGLDNLVAKRDLPAIQEWFKQQDAEEYVDTVFRLSGLKYAVMTNIPFEPEEARHWLGDPATNTPPPAWSRKFFRSALRVDQVLLGDWVSIGPTLDVFKLPHTLEGVRTLLEKWIDIMKPEYFMSSVPISFEYPDENAPGSGTKELLLQVLLPLAEEKKLPIALKFDSVRPINARYGVAGDGVKPSNVDTLIKLCRNFPKVKFLATFLSRVNQHEVTVTANKFGNLHLYGCWWYCNNPSIIEELTRMRIEILGTAFTSQHSDARVLDQLIYKWSHSREVIGEVLVDMYKKLFATGWKVSKSDIQRDGIERFKKIAQVIREANAGSDEALVVPGEDAFFLYDSMGFPIDLTEIMAEEEGMTVDIKGYEECMRLQSERSKMDRRKGGSNGARPLVLEARETSTLASKHIGATDDMAKYDWNVKMPAKVVAIFTTTESSSDFVEEVKAGDFERVGVILDKTSFYAQAGGQIYDTGVVGGTSFKLGVDSVESYAGYVMHMGPITSGSIKVGDVVECQVDYVRRAKVAPNHTMTHVLNFALRKVLGTTVDQRGSLVDESRLRFDFTNSKALKANQLADVEAICDDIIKQQLEVYTQDSAQAEAKRIQGLRAVFGETYPDLVRVVSIGQPIAPMLEDPENSKWSNYSVEFCGGTHLKNTKEAKKFVLYEEGAIAKGIRRVSAYTCDLAVEAEARGTKLQADLDAIAKLDGIELVEHVSSFKPVLDQALISLPLKDKLREQVDSLVSRVKKIKKEAAAARAANGVRDATTEAMKAKEAGQEIVVVKFDVGTDSKLGREMLEAMRTVIPTGSFMIFSTDSDANKTAAFTQVSQQHTDSKQLDAHKWVNYAMVVMKGKGGGKDALNATGQAKTMEKVDEAMALAKAFIQ</sequence>
<gene>
    <name evidence="12" type="ORF">DD238_003007</name>
</gene>
<organism evidence="12 13">
    <name type="scientific">Peronospora effusa</name>
    <dbReference type="NCBI Taxonomy" id="542832"/>
    <lineage>
        <taxon>Eukaryota</taxon>
        <taxon>Sar</taxon>
        <taxon>Stramenopiles</taxon>
        <taxon>Oomycota</taxon>
        <taxon>Peronosporomycetes</taxon>
        <taxon>Peronosporales</taxon>
        <taxon>Peronosporaceae</taxon>
        <taxon>Peronospora</taxon>
    </lineage>
</organism>
<dbReference type="Gene3D" id="2.40.30.130">
    <property type="match status" value="1"/>
</dbReference>
<evidence type="ECO:0000256" key="7">
    <source>
        <dbReference type="ARBA" id="ARBA00022884"/>
    </source>
</evidence>
<dbReference type="GO" id="GO:0000049">
    <property type="term" value="F:tRNA binding"/>
    <property type="evidence" value="ECO:0007669"/>
    <property type="project" value="UniProtKB-KW"/>
</dbReference>
<keyword evidence="6" id="KW-0067">ATP-binding</keyword>
<proteinExistence type="inferred from homology"/>
<dbReference type="InterPro" id="IPR008927">
    <property type="entry name" value="6-PGluconate_DH-like_C_sf"/>
</dbReference>
<evidence type="ECO:0000256" key="8">
    <source>
        <dbReference type="ARBA" id="ARBA00022917"/>
    </source>
</evidence>
<dbReference type="SUPFAM" id="SSF50447">
    <property type="entry name" value="Translation proteins"/>
    <property type="match status" value="1"/>
</dbReference>
<dbReference type="InterPro" id="IPR013328">
    <property type="entry name" value="6PGD_dom2"/>
</dbReference>
<dbReference type="InterPro" id="IPR018164">
    <property type="entry name" value="Ala-tRNA-synth_IIc_N"/>
</dbReference>
<dbReference type="InterPro" id="IPR050058">
    <property type="entry name" value="Ala-tRNA_ligase"/>
</dbReference>
<dbReference type="InterPro" id="IPR012947">
    <property type="entry name" value="tRNA_SAD"/>
</dbReference>
<reference evidence="12 13" key="1">
    <citation type="submission" date="2018-06" db="EMBL/GenBank/DDBJ databases">
        <title>Comparative genomics of downy mildews reveals potential adaptations to biotrophy.</title>
        <authorList>
            <person name="Fletcher K."/>
            <person name="Klosterman S.J."/>
            <person name="Derevnina L."/>
            <person name="Martin F."/>
            <person name="Koike S."/>
            <person name="Reyes Chin-Wo S."/>
            <person name="Mou B."/>
            <person name="Michelmore R."/>
        </authorList>
    </citation>
    <scope>NUCLEOTIDE SEQUENCE [LARGE SCALE GENOMIC DNA]</scope>
    <source>
        <strain evidence="12 13">R14</strain>
    </source>
</reference>
<dbReference type="InterPro" id="IPR009000">
    <property type="entry name" value="Transl_B-barrel_sf"/>
</dbReference>
<comment type="caution">
    <text evidence="12">The sequence shown here is derived from an EMBL/GenBank/DDBJ whole genome shotgun (WGS) entry which is preliminary data.</text>
</comment>
<dbReference type="STRING" id="542832.A0A3M6VKZ7"/>
<dbReference type="SUPFAM" id="SSF51735">
    <property type="entry name" value="NAD(P)-binding Rossmann-fold domains"/>
    <property type="match status" value="1"/>
</dbReference>
<dbReference type="Gene3D" id="3.30.980.10">
    <property type="entry name" value="Threonyl-trna Synthetase, Chain A, domain 2"/>
    <property type="match status" value="1"/>
</dbReference>
<dbReference type="InterPro" id="IPR036291">
    <property type="entry name" value="NAD(P)-bd_dom_sf"/>
</dbReference>
<dbReference type="Pfam" id="PF07973">
    <property type="entry name" value="tRNA_SAD"/>
    <property type="match status" value="1"/>
</dbReference>
<dbReference type="Gene3D" id="1.10.1040.10">
    <property type="entry name" value="N-(1-d-carboxylethyl)-l-norvaline Dehydrogenase, domain 2"/>
    <property type="match status" value="1"/>
</dbReference>
<dbReference type="FunFam" id="3.30.980.10:FF:000004">
    <property type="entry name" value="Alanine--tRNA ligase, cytoplasmic"/>
    <property type="match status" value="1"/>
</dbReference>
<dbReference type="Pfam" id="PF02272">
    <property type="entry name" value="DHHA1"/>
    <property type="match status" value="1"/>
</dbReference>
<dbReference type="PANTHER" id="PTHR11777:SF9">
    <property type="entry name" value="ALANINE--TRNA LIGASE, CYTOPLASMIC"/>
    <property type="match status" value="1"/>
</dbReference>
<evidence type="ECO:0000313" key="13">
    <source>
        <dbReference type="Proteomes" id="UP000282087"/>
    </source>
</evidence>
<evidence type="ECO:0000256" key="3">
    <source>
        <dbReference type="ARBA" id="ARBA00022555"/>
    </source>
</evidence>
<dbReference type="GO" id="GO:0004813">
    <property type="term" value="F:alanine-tRNA ligase activity"/>
    <property type="evidence" value="ECO:0007669"/>
    <property type="project" value="UniProtKB-EC"/>
</dbReference>
<evidence type="ECO:0000256" key="6">
    <source>
        <dbReference type="ARBA" id="ARBA00022840"/>
    </source>
</evidence>
<dbReference type="GO" id="GO:0005524">
    <property type="term" value="F:ATP binding"/>
    <property type="evidence" value="ECO:0007669"/>
    <property type="project" value="UniProtKB-KW"/>
</dbReference>
<dbReference type="InterPro" id="IPR032466">
    <property type="entry name" value="Metal_Hydrolase"/>
</dbReference>
<comment type="similarity">
    <text evidence="1">Belongs to the class-II aminoacyl-tRNA synthetase family. Alax-L subfamily.</text>
</comment>
<evidence type="ECO:0000256" key="2">
    <source>
        <dbReference type="ARBA" id="ARBA00013168"/>
    </source>
</evidence>
<dbReference type="InterPro" id="IPR018162">
    <property type="entry name" value="Ala-tRNA-ligase_IIc_anticod-bd"/>
</dbReference>
<dbReference type="SUPFAM" id="SSF55186">
    <property type="entry name" value="ThrRS/AlaRS common domain"/>
    <property type="match status" value="1"/>
</dbReference>
<dbReference type="PROSITE" id="PS50860">
    <property type="entry name" value="AA_TRNA_LIGASE_II_ALA"/>
    <property type="match status" value="1"/>
</dbReference>
<dbReference type="InterPro" id="IPR003156">
    <property type="entry name" value="DHHA1_dom"/>
</dbReference>
<dbReference type="FunFam" id="2.40.30.130:FF:000015">
    <property type="entry name" value="Alanine--tRNA ligase"/>
    <property type="match status" value="1"/>
</dbReference>
<keyword evidence="8" id="KW-0648">Protein biosynthesis</keyword>
<dbReference type="GO" id="GO:0002161">
    <property type="term" value="F:aminoacyl-tRNA deacylase activity"/>
    <property type="evidence" value="ECO:0007669"/>
    <property type="project" value="TreeGrafter"/>
</dbReference>
<dbReference type="Gene3D" id="1.10.2020.10">
    <property type="entry name" value="uronate isomerase, domain 2, chain A"/>
    <property type="match status" value="1"/>
</dbReference>
<evidence type="ECO:0000256" key="1">
    <source>
        <dbReference type="ARBA" id="ARBA00008429"/>
    </source>
</evidence>
<keyword evidence="10" id="KW-0175">Coiled coil</keyword>
<dbReference type="InterPro" id="IPR018165">
    <property type="entry name" value="Ala-tRNA-synth_IIc_core"/>
</dbReference>
<dbReference type="EC" id="6.1.1.7" evidence="2"/>
<evidence type="ECO:0000259" key="11">
    <source>
        <dbReference type="PROSITE" id="PS50860"/>
    </source>
</evidence>
<evidence type="ECO:0000313" key="12">
    <source>
        <dbReference type="EMBL" id="RMX66741.1"/>
    </source>
</evidence>
<feature type="coiled-coil region" evidence="10">
    <location>
        <begin position="1334"/>
        <end position="1361"/>
    </location>
</feature>
<keyword evidence="7" id="KW-0694">RNA-binding</keyword>
<name>A0A3M6VKZ7_9STRA</name>
<feature type="domain" description="Alanyl-transfer RNA synthetases family profile" evidence="11">
    <location>
        <begin position="507"/>
        <end position="1294"/>
    </location>
</feature>
<evidence type="ECO:0000256" key="10">
    <source>
        <dbReference type="SAM" id="Coils"/>
    </source>
</evidence>
<dbReference type="VEuPathDB" id="FungiDB:DD237_002672"/>
<dbReference type="SUPFAM" id="SSF51556">
    <property type="entry name" value="Metallo-dependent hydrolases"/>
    <property type="match status" value="1"/>
</dbReference>
<dbReference type="Proteomes" id="UP000282087">
    <property type="component" value="Unassembled WGS sequence"/>
</dbReference>
<dbReference type="InterPro" id="IPR018163">
    <property type="entry name" value="Thr/Ala-tRNA-synth_IIc_edit"/>
</dbReference>
<dbReference type="EMBL" id="QLLG01000190">
    <property type="protein sequence ID" value="RMX66741.1"/>
    <property type="molecule type" value="Genomic_DNA"/>
</dbReference>
<dbReference type="SUPFAM" id="SSF48179">
    <property type="entry name" value="6-phosphogluconate dehydrogenase C-terminal domain-like"/>
    <property type="match status" value="1"/>
</dbReference>
<dbReference type="Pfam" id="PF01411">
    <property type="entry name" value="tRNA-synt_2c"/>
    <property type="match status" value="1"/>
</dbReference>
<dbReference type="GO" id="GO:0006419">
    <property type="term" value="P:alanyl-tRNA aminoacylation"/>
    <property type="evidence" value="ECO:0007669"/>
    <property type="project" value="InterPro"/>
</dbReference>
<evidence type="ECO:0000256" key="9">
    <source>
        <dbReference type="ARBA" id="ARBA00023146"/>
    </source>
</evidence>
<evidence type="ECO:0000256" key="4">
    <source>
        <dbReference type="ARBA" id="ARBA00022598"/>
    </source>
</evidence>
<dbReference type="Gene3D" id="3.10.310.40">
    <property type="match status" value="1"/>
</dbReference>
<keyword evidence="9" id="KW-0030">Aminoacyl-tRNA synthetase</keyword>
<dbReference type="GO" id="GO:0005739">
    <property type="term" value="C:mitochondrion"/>
    <property type="evidence" value="ECO:0007669"/>
    <property type="project" value="TreeGrafter"/>
</dbReference>
<keyword evidence="4" id="KW-0436">Ligase</keyword>
<dbReference type="Gene3D" id="3.20.20.140">
    <property type="entry name" value="Metal-dependent hydrolases"/>
    <property type="match status" value="1"/>
</dbReference>
<dbReference type="VEuPathDB" id="FungiDB:DD237_005005"/>
<evidence type="ECO:0000256" key="5">
    <source>
        <dbReference type="ARBA" id="ARBA00022741"/>
    </source>
</evidence>
<dbReference type="PANTHER" id="PTHR11777">
    <property type="entry name" value="ALANYL-TRNA SYNTHETASE"/>
    <property type="match status" value="1"/>
</dbReference>
<dbReference type="Gene3D" id="3.40.50.720">
    <property type="entry name" value="NAD(P)-binding Rossmann-like Domain"/>
    <property type="match status" value="1"/>
</dbReference>
<accession>A0A3M6VKZ7</accession>
<protein>
    <recommendedName>
        <fullName evidence="2">alanine--tRNA ligase</fullName>
        <ecNumber evidence="2">6.1.1.7</ecNumber>
    </recommendedName>
</protein>
<dbReference type="SUPFAM" id="SSF101353">
    <property type="entry name" value="Putative anticodon-binding domain of alanyl-tRNA synthetase (AlaRS)"/>
    <property type="match status" value="1"/>
</dbReference>